<accession>A0A0A9AIA8</accession>
<dbReference type="EMBL" id="GBRH01249245">
    <property type="protein sequence ID" value="JAD48650.1"/>
    <property type="molecule type" value="Transcribed_RNA"/>
</dbReference>
<proteinExistence type="predicted"/>
<reference evidence="1" key="1">
    <citation type="submission" date="2014-09" db="EMBL/GenBank/DDBJ databases">
        <authorList>
            <person name="Magalhaes I.L.F."/>
            <person name="Oliveira U."/>
            <person name="Santos F.R."/>
            <person name="Vidigal T.H.D.A."/>
            <person name="Brescovit A.D."/>
            <person name="Santos A.J."/>
        </authorList>
    </citation>
    <scope>NUCLEOTIDE SEQUENCE</scope>
    <source>
        <tissue evidence="1">Shoot tissue taken approximately 20 cm above the soil surface</tissue>
    </source>
</reference>
<dbReference type="AlphaFoldDB" id="A0A0A9AIA8"/>
<name>A0A0A9AIA8_ARUDO</name>
<reference evidence="1" key="2">
    <citation type="journal article" date="2015" name="Data Brief">
        <title>Shoot transcriptome of the giant reed, Arundo donax.</title>
        <authorList>
            <person name="Barrero R.A."/>
            <person name="Guerrero F.D."/>
            <person name="Moolhuijzen P."/>
            <person name="Goolsby J.A."/>
            <person name="Tidwell J."/>
            <person name="Bellgard S.E."/>
            <person name="Bellgard M.I."/>
        </authorList>
    </citation>
    <scope>NUCLEOTIDE SEQUENCE</scope>
    <source>
        <tissue evidence="1">Shoot tissue taken approximately 20 cm above the soil surface</tissue>
    </source>
</reference>
<sequence>MYSIPIAYNKIPVNPNLYENTLESPLETDKLKGLNMRCLLKGFL</sequence>
<protein>
    <submittedName>
        <fullName evidence="1">Uncharacterized protein</fullName>
    </submittedName>
</protein>
<organism evidence="1">
    <name type="scientific">Arundo donax</name>
    <name type="common">Giant reed</name>
    <name type="synonym">Donax arundinaceus</name>
    <dbReference type="NCBI Taxonomy" id="35708"/>
    <lineage>
        <taxon>Eukaryota</taxon>
        <taxon>Viridiplantae</taxon>
        <taxon>Streptophyta</taxon>
        <taxon>Embryophyta</taxon>
        <taxon>Tracheophyta</taxon>
        <taxon>Spermatophyta</taxon>
        <taxon>Magnoliopsida</taxon>
        <taxon>Liliopsida</taxon>
        <taxon>Poales</taxon>
        <taxon>Poaceae</taxon>
        <taxon>PACMAD clade</taxon>
        <taxon>Arundinoideae</taxon>
        <taxon>Arundineae</taxon>
        <taxon>Arundo</taxon>
    </lineage>
</organism>
<evidence type="ECO:0000313" key="1">
    <source>
        <dbReference type="EMBL" id="JAD48650.1"/>
    </source>
</evidence>